<evidence type="ECO:0000313" key="3">
    <source>
        <dbReference type="Proteomes" id="UP000238220"/>
    </source>
</evidence>
<organism evidence="2 3">
    <name type="scientific">Solimonas fluminis</name>
    <dbReference type="NCBI Taxonomy" id="2086571"/>
    <lineage>
        <taxon>Bacteria</taxon>
        <taxon>Pseudomonadati</taxon>
        <taxon>Pseudomonadota</taxon>
        <taxon>Gammaproteobacteria</taxon>
        <taxon>Nevskiales</taxon>
        <taxon>Nevskiaceae</taxon>
        <taxon>Solimonas</taxon>
    </lineage>
</organism>
<gene>
    <name evidence="2" type="ORF">C3942_06440</name>
</gene>
<keyword evidence="1" id="KW-0812">Transmembrane</keyword>
<dbReference type="Proteomes" id="UP000238220">
    <property type="component" value="Unassembled WGS sequence"/>
</dbReference>
<keyword evidence="3" id="KW-1185">Reference proteome</keyword>
<protein>
    <submittedName>
        <fullName evidence="2">Carbon monoxide dehydrogenase</fullName>
    </submittedName>
</protein>
<reference evidence="2 3" key="1">
    <citation type="submission" date="2018-02" db="EMBL/GenBank/DDBJ databases">
        <title>Genome sequencing of Solimonas sp. HR-BB.</title>
        <authorList>
            <person name="Lee Y."/>
            <person name="Jeon C.O."/>
        </authorList>
    </citation>
    <scope>NUCLEOTIDE SEQUENCE [LARGE SCALE GENOMIC DNA]</scope>
    <source>
        <strain evidence="2 3">HR-BB</strain>
    </source>
</reference>
<dbReference type="CDD" id="cd05018">
    <property type="entry name" value="CoxG"/>
    <property type="match status" value="1"/>
</dbReference>
<dbReference type="InterPro" id="IPR010419">
    <property type="entry name" value="CO_DH_gsu"/>
</dbReference>
<dbReference type="PANTHER" id="PTHR38588">
    <property type="entry name" value="BLL0334 PROTEIN"/>
    <property type="match status" value="1"/>
</dbReference>
<accession>A0A2S5THD9</accession>
<feature type="transmembrane region" description="Helical" evidence="1">
    <location>
        <begin position="205"/>
        <end position="224"/>
    </location>
</feature>
<dbReference type="AlphaFoldDB" id="A0A2S5THD9"/>
<keyword evidence="1" id="KW-1133">Transmembrane helix</keyword>
<proteinExistence type="predicted"/>
<dbReference type="Pfam" id="PF06240">
    <property type="entry name" value="COXG"/>
    <property type="match status" value="1"/>
</dbReference>
<feature type="transmembrane region" description="Helical" evidence="1">
    <location>
        <begin position="181"/>
        <end position="198"/>
    </location>
</feature>
<keyword evidence="1" id="KW-0472">Membrane</keyword>
<sequence>MHMTGQQRIPATRQQVWDGLYDPEVLRRSIPGCQMVEKEAEDRMRAIAEIKIGPIGARFTGTVTLSDIDPLNSYTLTIEAQGGTVGFVRNIAKVKLSEADGGTLLAYEMDAQIGGRLAQLGGPIMDATAKQLAARFFAQFGKIVSGDAEAAAAPAEAGAGPSRSVARATAHSAPASGGLPMAWILALAVSGFVGYLIGQGGSGDPAWMGLSIGLLTVIVAAAGFEFGRRAAAPVVTLDAALLAKLLEDRR</sequence>
<dbReference type="OrthoDB" id="6177861at2"/>
<evidence type="ECO:0000313" key="2">
    <source>
        <dbReference type="EMBL" id="PPE74400.1"/>
    </source>
</evidence>
<dbReference type="PANTHER" id="PTHR38588:SF1">
    <property type="entry name" value="BLL0334 PROTEIN"/>
    <property type="match status" value="1"/>
</dbReference>
<dbReference type="InterPro" id="IPR023393">
    <property type="entry name" value="START-like_dom_sf"/>
</dbReference>
<dbReference type="EMBL" id="PSNW01000003">
    <property type="protein sequence ID" value="PPE74400.1"/>
    <property type="molecule type" value="Genomic_DNA"/>
</dbReference>
<name>A0A2S5THD9_9GAMM</name>
<dbReference type="Gene3D" id="3.30.530.20">
    <property type="match status" value="1"/>
</dbReference>
<comment type="caution">
    <text evidence="2">The sequence shown here is derived from an EMBL/GenBank/DDBJ whole genome shotgun (WGS) entry which is preliminary data.</text>
</comment>
<evidence type="ECO:0000256" key="1">
    <source>
        <dbReference type="SAM" id="Phobius"/>
    </source>
</evidence>
<dbReference type="SUPFAM" id="SSF55961">
    <property type="entry name" value="Bet v1-like"/>
    <property type="match status" value="1"/>
</dbReference>